<dbReference type="PANTHER" id="PTHR39214:SF1">
    <property type="entry name" value="MICROBODY (PEROXISOME) BIOGENESIS PROTEIN PEROXIN 8 (EUROFUNG)"/>
    <property type="match status" value="1"/>
</dbReference>
<gene>
    <name evidence="1" type="ORF">GOMPHAMPRED_006312</name>
</gene>
<keyword evidence="2" id="KW-1185">Reference proteome</keyword>
<comment type="caution">
    <text evidence="1">The sequence shown here is derived from an EMBL/GenBank/DDBJ whole genome shotgun (WGS) entry which is preliminary data.</text>
</comment>
<dbReference type="Proteomes" id="UP000664169">
    <property type="component" value="Unassembled WGS sequence"/>
</dbReference>
<dbReference type="PANTHER" id="PTHR39214">
    <property type="entry name" value="MICROBODY (PEROXISOME) BIOGENESIS PROTEIN PEROXIN 8 (EUROFUNG)"/>
    <property type="match status" value="1"/>
</dbReference>
<accession>A0A8H3HZC7</accession>
<organism evidence="1 2">
    <name type="scientific">Gomphillus americanus</name>
    <dbReference type="NCBI Taxonomy" id="1940652"/>
    <lineage>
        <taxon>Eukaryota</taxon>
        <taxon>Fungi</taxon>
        <taxon>Dikarya</taxon>
        <taxon>Ascomycota</taxon>
        <taxon>Pezizomycotina</taxon>
        <taxon>Lecanoromycetes</taxon>
        <taxon>OSLEUM clade</taxon>
        <taxon>Ostropomycetidae</taxon>
        <taxon>Ostropales</taxon>
        <taxon>Graphidaceae</taxon>
        <taxon>Gomphilloideae</taxon>
        <taxon>Gomphillus</taxon>
    </lineage>
</organism>
<reference evidence="1" key="1">
    <citation type="submission" date="2021-03" db="EMBL/GenBank/DDBJ databases">
        <authorList>
            <person name="Tagirdzhanova G."/>
        </authorList>
    </citation>
    <scope>NUCLEOTIDE SEQUENCE</scope>
</reference>
<evidence type="ECO:0000313" key="2">
    <source>
        <dbReference type="Proteomes" id="UP000664169"/>
    </source>
</evidence>
<sequence>MAVSADRSLSTLLRNLQYPSVNVDDSQRLLTLAASLLVVLSNPRNVTLLTSHILTAPAIWSSTPSASLQTSLRVLTTFHNAAGHILRQETRGEKNLGNQFLPTEGITREEWIKAVVRGADERSPRWKHLLVLGGILTGFEAHNRQGLSFKTKEFLEEAVVTATNLSLQDIHVEPDLGAFTIILVLSHCFDILRPIEREGLDIDRLLPLLLKCLFFSQEGLQSGYFLSKIDSDIAQDSSNKFTWPERSASFRQTQLMATGPLVSTLGILSRVTAFCIENVQDTNLLFKAIGDLSAFSRSLSIQWRQNKLSELDISEEQQFLSQEALQKTIPLLWQVLKSAMFSTVIIQSSLISRALRDRKIPVTQMSFVAVQTLHTLRNLYFVSSRVGNTSFSQFNFVYTAAIDMLAQAPRQTEAFLSEIRPHEFGKLSSHPYERYLDLFFLNTAEHFTLILPQDYCEQVLLAAASPYLGTGGDQRLNEIFEAAHSVYLAVFSAPWNYAITIKHLPQYVDTLFSVFPHQLSARQLRLVVKTLIRTSSPPFRTAVTQPDLAGSILEMVRYRAIAGSSTDPLPALPSQNEVTEPVPMSEQSAFILAMIDSLPYLALQDLEEWLPLTAEALSMIRDNTLRETCQRRMWEVLSNGEMDVPRAEYSLWWWSSMGGKQAVLHGYGAVLDRDTAGKTTANL</sequence>
<evidence type="ECO:0000313" key="1">
    <source>
        <dbReference type="EMBL" id="CAF9908782.1"/>
    </source>
</evidence>
<evidence type="ECO:0008006" key="3">
    <source>
        <dbReference type="Google" id="ProtNLM"/>
    </source>
</evidence>
<dbReference type="InterPro" id="IPR055334">
    <property type="entry name" value="PEX8-like"/>
</dbReference>
<proteinExistence type="predicted"/>
<dbReference type="Pfam" id="PF26001">
    <property type="entry name" value="Pex8"/>
    <property type="match status" value="1"/>
</dbReference>
<name>A0A8H3HZC7_9LECA</name>
<dbReference type="AlphaFoldDB" id="A0A8H3HZC7"/>
<protein>
    <recommendedName>
        <fullName evidence="3">Peroxisomal membrane protein PEX17</fullName>
    </recommendedName>
</protein>
<dbReference type="OrthoDB" id="2357318at2759"/>
<dbReference type="EMBL" id="CAJPDQ010000004">
    <property type="protein sequence ID" value="CAF9908782.1"/>
    <property type="molecule type" value="Genomic_DNA"/>
</dbReference>